<organism evidence="2">
    <name type="scientific">uncultured crenarchaeote 29d5</name>
    <dbReference type="NCBI Taxonomy" id="684057"/>
    <lineage>
        <taxon>Archaea</taxon>
        <taxon>Thermoproteota</taxon>
        <taxon>environmental samples</taxon>
    </lineage>
</organism>
<sequence>MLMDTKLVILLVLGSLLTMAIFSSSSNFISAVAPEVTKYNCLDSQKLCAVWFADGSSMLCEYNDSTKKWDCKFITSPPKTGSNIPTELKHAIDNAINEVGPSNSNDPKDLGGMKSDKGITKSPIE</sequence>
<evidence type="ECO:0000313" key="2">
    <source>
        <dbReference type="EMBL" id="ACY24475.1"/>
    </source>
</evidence>
<gene>
    <name evidence="2" type="ORF">29d5orf27</name>
</gene>
<dbReference type="EMBL" id="GU059106">
    <property type="protein sequence ID" value="ACY24475.1"/>
    <property type="molecule type" value="Genomic_DNA"/>
</dbReference>
<dbReference type="AlphaFoldDB" id="D4N6Y9"/>
<protein>
    <submittedName>
        <fullName evidence="2">Uncharacterized protein</fullName>
    </submittedName>
</protein>
<reference evidence="2" key="1">
    <citation type="journal article" date="2010" name="Environ. Microbiol.">
        <title>Homologues of nitrite reductases in ammonia-oxidizing archaea: diversity and genomic context.</title>
        <authorList>
            <person name="Bartossek R."/>
            <person name="Nicol G.W."/>
            <person name="Lanzen A."/>
            <person name="Klenk H.P."/>
            <person name="Schleper C."/>
        </authorList>
    </citation>
    <scope>NUCLEOTIDE SEQUENCE</scope>
</reference>
<feature type="compositionally biased region" description="Basic and acidic residues" evidence="1">
    <location>
        <begin position="106"/>
        <end position="125"/>
    </location>
</feature>
<proteinExistence type="predicted"/>
<accession>D4N6Y9</accession>
<evidence type="ECO:0000256" key="1">
    <source>
        <dbReference type="SAM" id="MobiDB-lite"/>
    </source>
</evidence>
<name>D4N6Y9_9CREN</name>
<feature type="region of interest" description="Disordered" evidence="1">
    <location>
        <begin position="97"/>
        <end position="125"/>
    </location>
</feature>